<name>A0AAE9XJB6_9ENTE</name>
<dbReference type="AlphaFoldDB" id="A0AAE9XJB6"/>
<sequence>MTTFYFMTPFLSLEEERTASNSRKTLFNGYERLDVQDLDIDASWQLWTTNEESVIEMMQRVSKKIKKPVKTATVFAKRDTSEWPKDVQKSIDTYLWENPTKELQGLSSNYDCQTAMQKWLMAHQQGGTNLIGLTPEALTLLLNSYDVTYHHLNGLAFLSGTLIELKVADTVTIKSITND</sequence>
<accession>A0AAE9XJB6</accession>
<dbReference type="RefSeq" id="WP_272163611.1">
    <property type="nucleotide sequence ID" value="NZ_CP116507.1"/>
</dbReference>
<protein>
    <submittedName>
        <fullName evidence="1">Uncharacterized protein</fullName>
    </submittedName>
</protein>
<reference evidence="1" key="1">
    <citation type="submission" date="2023-01" db="EMBL/GenBank/DDBJ databases">
        <title>Oxazolidinone resistance genes in florfenicol resistant enterococci from beef cattle and veal calves at slaughter.</title>
        <authorList>
            <person name="Biggel M."/>
        </authorList>
    </citation>
    <scope>NUCLEOTIDE SEQUENCE</scope>
    <source>
        <strain evidence="1">K204-1</strain>
    </source>
</reference>
<evidence type="ECO:0000313" key="1">
    <source>
        <dbReference type="EMBL" id="WCG23321.1"/>
    </source>
</evidence>
<evidence type="ECO:0000313" key="2">
    <source>
        <dbReference type="Proteomes" id="UP001179600"/>
    </source>
</evidence>
<organism evidence="1 2">
    <name type="scientific">Vagococcus lutrae</name>
    <dbReference type="NCBI Taxonomy" id="81947"/>
    <lineage>
        <taxon>Bacteria</taxon>
        <taxon>Bacillati</taxon>
        <taxon>Bacillota</taxon>
        <taxon>Bacilli</taxon>
        <taxon>Lactobacillales</taxon>
        <taxon>Enterococcaceae</taxon>
        <taxon>Vagococcus</taxon>
    </lineage>
</organism>
<gene>
    <name evidence="1" type="ORF">PML95_03525</name>
</gene>
<dbReference type="Proteomes" id="UP001179600">
    <property type="component" value="Chromosome"/>
</dbReference>
<proteinExistence type="predicted"/>
<dbReference type="EMBL" id="CP116507">
    <property type="protein sequence ID" value="WCG23321.1"/>
    <property type="molecule type" value="Genomic_DNA"/>
</dbReference>